<feature type="non-terminal residue" evidence="2">
    <location>
        <position position="26"/>
    </location>
</feature>
<reference evidence="2 3" key="1">
    <citation type="submission" date="2016-10" db="EMBL/GenBank/DDBJ databases">
        <authorList>
            <person name="de Groot N.N."/>
        </authorList>
    </citation>
    <scope>NUCLEOTIDE SEQUENCE [LARGE SCALE GENOMIC DNA]</scope>
    <source>
        <strain evidence="2 3">DSM 21633</strain>
    </source>
</reference>
<dbReference type="STRING" id="571933.SAMN05216362_14330"/>
<accession>A0A1H9MST8</accession>
<dbReference type="EMBL" id="FOES01000069">
    <property type="protein sequence ID" value="SER26203.1"/>
    <property type="molecule type" value="Genomic_DNA"/>
</dbReference>
<proteinExistence type="predicted"/>
<dbReference type="Proteomes" id="UP000199427">
    <property type="component" value="Unassembled WGS sequence"/>
</dbReference>
<organism evidence="2 3">
    <name type="scientific">Piscibacillus halophilus</name>
    <dbReference type="NCBI Taxonomy" id="571933"/>
    <lineage>
        <taxon>Bacteria</taxon>
        <taxon>Bacillati</taxon>
        <taxon>Bacillota</taxon>
        <taxon>Bacilli</taxon>
        <taxon>Bacillales</taxon>
        <taxon>Bacillaceae</taxon>
        <taxon>Piscibacillus</taxon>
    </lineage>
</organism>
<dbReference type="EMBL" id="FOES01000043">
    <property type="protein sequence ID" value="SER06028.1"/>
    <property type="molecule type" value="Genomic_DNA"/>
</dbReference>
<keyword evidence="3" id="KW-1185">Reference proteome</keyword>
<evidence type="ECO:0000313" key="1">
    <source>
        <dbReference type="EMBL" id="SER06028.1"/>
    </source>
</evidence>
<name>A0A1H9MST8_9BACI</name>
<sequence>MSNTIFNAKQMDLLEQNPNVNKVSDR</sequence>
<evidence type="ECO:0000313" key="2">
    <source>
        <dbReference type="EMBL" id="SER26203.1"/>
    </source>
</evidence>
<protein>
    <submittedName>
        <fullName evidence="2">Uncharacterized protein</fullName>
    </submittedName>
</protein>
<gene>
    <name evidence="1" type="ORF">SAMN05216362_14330</name>
    <name evidence="2" type="ORF">SAMN05216362_1691</name>
</gene>
<evidence type="ECO:0000313" key="3">
    <source>
        <dbReference type="Proteomes" id="UP000199427"/>
    </source>
</evidence>
<dbReference type="AlphaFoldDB" id="A0A1H9MST8"/>